<dbReference type="GeneID" id="130471664"/>
<dbReference type="Proteomes" id="UP000813463">
    <property type="component" value="Chromosome 4"/>
</dbReference>
<protein>
    <recommendedName>
        <fullName evidence="4">Retrotransposon gag domain-containing protein</fullName>
    </recommendedName>
</protein>
<feature type="region of interest" description="Disordered" evidence="1">
    <location>
        <begin position="289"/>
        <end position="338"/>
    </location>
</feature>
<evidence type="ECO:0000313" key="3">
    <source>
        <dbReference type="RefSeq" id="XP_056697892.1"/>
    </source>
</evidence>
<organism evidence="2 3">
    <name type="scientific">Spinacia oleracea</name>
    <name type="common">Spinach</name>
    <dbReference type="NCBI Taxonomy" id="3562"/>
    <lineage>
        <taxon>Eukaryota</taxon>
        <taxon>Viridiplantae</taxon>
        <taxon>Streptophyta</taxon>
        <taxon>Embryophyta</taxon>
        <taxon>Tracheophyta</taxon>
        <taxon>Spermatophyta</taxon>
        <taxon>Magnoliopsida</taxon>
        <taxon>eudicotyledons</taxon>
        <taxon>Gunneridae</taxon>
        <taxon>Pentapetalae</taxon>
        <taxon>Caryophyllales</taxon>
        <taxon>Chenopodiaceae</taxon>
        <taxon>Chenopodioideae</taxon>
        <taxon>Anserineae</taxon>
        <taxon>Spinacia</taxon>
    </lineage>
</organism>
<keyword evidence="2" id="KW-1185">Reference proteome</keyword>
<sequence length="338" mass="38475">MSISKFANLGHLEKLDCETPHIYVKKIEFACNYFATVHDLPQLRNKDVMSEMLAEQCFEDGNMVESVNHMDFDSDVETPMNEDSDDDVSLRNKFYPPYLKKQKAQEFIELRMEGMFVTEYYSKFIDLSRFAPEVVETGELRAQRFESGITLDLQMMLVGETFISLDTLYGKAAHLYGLHQRRNRVGEKRKDVGNQNQGGGQQNQGNFKKNKGNNHFQFKGNNGGNKNNFHNNNGNRNQSAGNGTRVYECICCHNNHPGKDCDGNLIICRLCEKLGHREFECWAKNGKTNQVNRQNNNRNNQNRNGGNNGNNGGNQRGYQSGNNNNNGQSNGKSRGNYQ</sequence>
<reference evidence="2" key="1">
    <citation type="journal article" date="2021" name="Nat. Commun.">
        <title>Genomic analyses provide insights into spinach domestication and the genetic basis of agronomic traits.</title>
        <authorList>
            <person name="Cai X."/>
            <person name="Sun X."/>
            <person name="Xu C."/>
            <person name="Sun H."/>
            <person name="Wang X."/>
            <person name="Ge C."/>
            <person name="Zhang Z."/>
            <person name="Wang Q."/>
            <person name="Fei Z."/>
            <person name="Jiao C."/>
            <person name="Wang Q."/>
        </authorList>
    </citation>
    <scope>NUCLEOTIDE SEQUENCE [LARGE SCALE GENOMIC DNA]</scope>
    <source>
        <strain evidence="2">cv. Varoflay</strain>
    </source>
</reference>
<feature type="compositionally biased region" description="Low complexity" evidence="1">
    <location>
        <begin position="289"/>
        <end position="305"/>
    </location>
</feature>
<feature type="region of interest" description="Disordered" evidence="1">
    <location>
        <begin position="187"/>
        <end position="239"/>
    </location>
</feature>
<evidence type="ECO:0000313" key="2">
    <source>
        <dbReference type="Proteomes" id="UP000813463"/>
    </source>
</evidence>
<name>A0ABM3RQJ8_SPIOL</name>
<feature type="compositionally biased region" description="Low complexity" evidence="1">
    <location>
        <begin position="316"/>
        <end position="338"/>
    </location>
</feature>
<accession>A0ABM3RQJ8</accession>
<reference evidence="3" key="2">
    <citation type="submission" date="2025-08" db="UniProtKB">
        <authorList>
            <consortium name="RefSeq"/>
        </authorList>
    </citation>
    <scope>IDENTIFICATION</scope>
    <source>
        <tissue evidence="3">Leaf</tissue>
    </source>
</reference>
<proteinExistence type="predicted"/>
<evidence type="ECO:0008006" key="4">
    <source>
        <dbReference type="Google" id="ProtNLM"/>
    </source>
</evidence>
<gene>
    <name evidence="3" type="primary">LOC130471664</name>
</gene>
<feature type="compositionally biased region" description="Gly residues" evidence="1">
    <location>
        <begin position="306"/>
        <end position="315"/>
    </location>
</feature>
<feature type="compositionally biased region" description="Low complexity" evidence="1">
    <location>
        <begin position="203"/>
        <end position="239"/>
    </location>
</feature>
<dbReference type="RefSeq" id="XP_056697892.1">
    <property type="nucleotide sequence ID" value="XM_056841914.1"/>
</dbReference>
<evidence type="ECO:0000256" key="1">
    <source>
        <dbReference type="SAM" id="MobiDB-lite"/>
    </source>
</evidence>